<dbReference type="Proteomes" id="UP000724584">
    <property type="component" value="Unassembled WGS sequence"/>
</dbReference>
<evidence type="ECO:0000313" key="1">
    <source>
        <dbReference type="EMBL" id="KAH6636038.1"/>
    </source>
</evidence>
<proteinExistence type="predicted"/>
<dbReference type="EMBL" id="JAGIZQ010000003">
    <property type="protein sequence ID" value="KAH6636038.1"/>
    <property type="molecule type" value="Genomic_DNA"/>
</dbReference>
<comment type="caution">
    <text evidence="1">The sequence shown here is derived from an EMBL/GenBank/DDBJ whole genome shotgun (WGS) entry which is preliminary data.</text>
</comment>
<accession>A0ACB7PF98</accession>
<gene>
    <name evidence="1" type="ORF">F5144DRAFT_163654</name>
</gene>
<organism evidence="1 2">
    <name type="scientific">Chaetomium tenue</name>
    <dbReference type="NCBI Taxonomy" id="1854479"/>
    <lineage>
        <taxon>Eukaryota</taxon>
        <taxon>Fungi</taxon>
        <taxon>Dikarya</taxon>
        <taxon>Ascomycota</taxon>
        <taxon>Pezizomycotina</taxon>
        <taxon>Sordariomycetes</taxon>
        <taxon>Sordariomycetidae</taxon>
        <taxon>Sordariales</taxon>
        <taxon>Chaetomiaceae</taxon>
        <taxon>Chaetomium</taxon>
    </lineage>
</organism>
<evidence type="ECO:0000313" key="2">
    <source>
        <dbReference type="Proteomes" id="UP000724584"/>
    </source>
</evidence>
<name>A0ACB7PF98_9PEZI</name>
<reference evidence="1 2" key="1">
    <citation type="journal article" date="2021" name="Nat. Commun.">
        <title>Genetic determinants of endophytism in the Arabidopsis root mycobiome.</title>
        <authorList>
            <person name="Mesny F."/>
            <person name="Miyauchi S."/>
            <person name="Thiergart T."/>
            <person name="Pickel B."/>
            <person name="Atanasova L."/>
            <person name="Karlsson M."/>
            <person name="Huettel B."/>
            <person name="Barry K.W."/>
            <person name="Haridas S."/>
            <person name="Chen C."/>
            <person name="Bauer D."/>
            <person name="Andreopoulos W."/>
            <person name="Pangilinan J."/>
            <person name="LaButti K."/>
            <person name="Riley R."/>
            <person name="Lipzen A."/>
            <person name="Clum A."/>
            <person name="Drula E."/>
            <person name="Henrissat B."/>
            <person name="Kohler A."/>
            <person name="Grigoriev I.V."/>
            <person name="Martin F.M."/>
            <person name="Hacquard S."/>
        </authorList>
    </citation>
    <scope>NUCLEOTIDE SEQUENCE [LARGE SCALE GENOMIC DNA]</scope>
    <source>
        <strain evidence="1 2">MPI-SDFR-AT-0079</strain>
    </source>
</reference>
<keyword evidence="2" id="KW-1185">Reference proteome</keyword>
<sequence length="326" mass="32584">MKSFTLATLAALAGNAAAHATFQQLWVDGVDYGSQCARVPSSNSPITDVSGTGVRCNVGTSRPSGKCPVKAGSTVTVEMHQQNGDRSCNNEAIGGAHYGPVIVYMSKVSDAASADGSSGWFKVFQDGWAKKSGGGSGDDDFWGVKDLNTCCGKMNVKIPSDIAPGDYLLRAEVIALHTAGGAGGAQLYMTCYQLSVTGGGSASPATVSFPGAYKSTDPGILVNIHSSMSGYTVPGPAVYSGGSTKVAGSGCSGCESTCKVGSGATPTLSQPTSSATSNPGNGGGGNGGCESAKYQQCGGTGYTGCTNCAAGSTCSAVSAPHYYQCL</sequence>
<protein>
    <submittedName>
        <fullName evidence="1">Glycosyl hydrolase family 61-domain-containing protein</fullName>
    </submittedName>
</protein>
<keyword evidence="1" id="KW-0378">Hydrolase</keyword>